<dbReference type="Proteomes" id="UP000095281">
    <property type="component" value="Unplaced"/>
</dbReference>
<accession>A0A1I8C1K5</accession>
<evidence type="ECO:0000313" key="1">
    <source>
        <dbReference type="Proteomes" id="UP000095281"/>
    </source>
</evidence>
<dbReference type="InterPro" id="IPR043136">
    <property type="entry name" value="B30.2/SPRY_sf"/>
</dbReference>
<dbReference type="WBParaSite" id="MhA1_Contig934.frz3.gene2">
    <property type="protein sequence ID" value="MhA1_Contig934.frz3.gene2"/>
    <property type="gene ID" value="MhA1_Contig934.frz3.gene2"/>
</dbReference>
<keyword evidence="1" id="KW-1185">Reference proteome</keyword>
<dbReference type="AlphaFoldDB" id="A0A1I8C1K5"/>
<evidence type="ECO:0000313" key="2">
    <source>
        <dbReference type="WBParaSite" id="MhA1_Contig934.frz3.gene2"/>
    </source>
</evidence>
<name>A0A1I8C1K5_MELHA</name>
<protein>
    <submittedName>
        <fullName evidence="2">SPRY domain-containing protein</fullName>
    </submittedName>
</protein>
<dbReference type="Gene3D" id="2.60.120.920">
    <property type="match status" value="1"/>
</dbReference>
<proteinExistence type="predicted"/>
<organism evidence="1 2">
    <name type="scientific">Meloidogyne hapla</name>
    <name type="common">Root-knot nematode worm</name>
    <dbReference type="NCBI Taxonomy" id="6305"/>
    <lineage>
        <taxon>Eukaryota</taxon>
        <taxon>Metazoa</taxon>
        <taxon>Ecdysozoa</taxon>
        <taxon>Nematoda</taxon>
        <taxon>Chromadorea</taxon>
        <taxon>Rhabditida</taxon>
        <taxon>Tylenchina</taxon>
        <taxon>Tylenchomorpha</taxon>
        <taxon>Tylenchoidea</taxon>
        <taxon>Meloidogynidae</taxon>
        <taxon>Meloidogyninae</taxon>
        <taxon>Meloidogyne</taxon>
    </lineage>
</organism>
<reference evidence="2" key="1">
    <citation type="submission" date="2016-11" db="UniProtKB">
        <authorList>
            <consortium name="WormBaseParasite"/>
        </authorList>
    </citation>
    <scope>IDENTIFICATION</scope>
</reference>
<sequence length="318" mass="37256">MTEEGSSNSDFDLKIIQKIQCENENKMEEIKQNFKQFFVEKTTEKDKQILEKIDLTEEQIKKVNDLFDKKISDLTKKLEEFGKLTCKFVCFVQIKNKWKEIYNLNDNRIDNDFYNCCEKNCINTNKPTGNCVKGHGFVNITGVENIKYINFTQGYDKDAGIIAENKFEKPQNCINYSLFYFETTFIKNEGKTFSECWIIIGLSNNDNRIRLIANKSLIKNEKNEEFKIGFCWNYTSQVLGCGLVFPPNNKISEEFPYVFFTQNGVKIGKAVLLKDNFDFYKPFVHLKCTTANANFGHDLRARPFVYDISKHFVIKEFY</sequence>